<feature type="compositionally biased region" description="Basic residues" evidence="3">
    <location>
        <begin position="231"/>
        <end position="240"/>
    </location>
</feature>
<feature type="region of interest" description="Disordered" evidence="3">
    <location>
        <begin position="720"/>
        <end position="740"/>
    </location>
</feature>
<evidence type="ECO:0000256" key="2">
    <source>
        <dbReference type="ARBA" id="ARBA00022989"/>
    </source>
</evidence>
<feature type="domain" description="HAMP" evidence="5">
    <location>
        <begin position="331"/>
        <end position="383"/>
    </location>
</feature>
<dbReference type="Gene3D" id="6.10.340.10">
    <property type="match status" value="2"/>
</dbReference>
<proteinExistence type="predicted"/>
<dbReference type="SUPFAM" id="SSF158472">
    <property type="entry name" value="HAMP domain-like"/>
    <property type="match status" value="1"/>
</dbReference>
<dbReference type="PROSITE" id="PS50885">
    <property type="entry name" value="HAMP"/>
    <property type="match status" value="2"/>
</dbReference>
<gene>
    <name evidence="6" type="ORF">SAMN04490356_6349</name>
</gene>
<reference evidence="7" key="1">
    <citation type="submission" date="2016-10" db="EMBL/GenBank/DDBJ databases">
        <authorList>
            <person name="Varghese N."/>
            <person name="Submissions S."/>
        </authorList>
    </citation>
    <scope>NUCLEOTIDE SEQUENCE [LARGE SCALE GENOMIC DNA]</scope>
    <source>
        <strain evidence="7">DSM 40318</strain>
    </source>
</reference>
<dbReference type="InterPro" id="IPR003660">
    <property type="entry name" value="HAMP_dom"/>
</dbReference>
<dbReference type="GO" id="GO:0016020">
    <property type="term" value="C:membrane"/>
    <property type="evidence" value="ECO:0007669"/>
    <property type="project" value="InterPro"/>
</dbReference>
<dbReference type="EMBL" id="FNST01000002">
    <property type="protein sequence ID" value="SEC98169.1"/>
    <property type="molecule type" value="Genomic_DNA"/>
</dbReference>
<dbReference type="SMART" id="SM00304">
    <property type="entry name" value="HAMP"/>
    <property type="match status" value="2"/>
</dbReference>
<sequence>MAASRSKRRHKVRRRADMSLVGGIRPPIAVLSVLLLSLAGITALTLGKPDNALVPKAVLTSQQYVAEDGAIALRASLDESVTDLTSTATLFNEGRPVSADTVLDKVGNVYQKWRGTAVIEIKSGKMLAARGENVPLTAIDLTKLSRSDGLDPRMVRLENGQTRLIIVALLSWKGRPQQLLVASSTLSFPGVDLGPGRAIGVVDSTGHLLSSHGALDSERARKQLTSFAKTAARKGRQHPVKAKEPGAGGYTGVSGHLTGGAAKEVRTVGGYATLAAPQAGGATTASSLGLTVVTEVDVSAKVSQITRPAFGVAAAGALLVIGGLAVIVLLGTVQRPLIRLFLESRRLTRGDLARPVSVPRAGEAARVGAALERLRRQLQGEPADVEGPAVRKGLGARALLAVCAVLLLVWSVPLMLLLNRADSAVKVPVQIVHDQNSRTITLSDRVRRALNEGHADLSAVAALIGDRTTPEDMKKVLERTMQDHDRYESVYVLGADGEILARAGHSPHHEDGKAPSEQALEVTGEGGKKPVVTATAQAPGRGGAAVVGEFRIEFVNALLGRQGMGEVRVVDAKGRVIGGDSGYIAFEKAPSYLNSLLATKKAHATVQRGGTVRVAAVAPFSGGGAAKSLQWSLASWQPASSLAIPEYSLQNRTVLAGLLGLTAAAACLGWLHIVVVRPLRALAGLAEALAAGDRKTVLFPRHHDEVGAVVRSLELIRQQLQEQPRKRDGGSRTPAGVGRN</sequence>
<evidence type="ECO:0000313" key="6">
    <source>
        <dbReference type="EMBL" id="SEC98169.1"/>
    </source>
</evidence>
<dbReference type="Pfam" id="PF00672">
    <property type="entry name" value="HAMP"/>
    <property type="match status" value="2"/>
</dbReference>
<feature type="transmembrane region" description="Helical" evidence="4">
    <location>
        <begin position="654"/>
        <end position="675"/>
    </location>
</feature>
<evidence type="ECO:0000256" key="4">
    <source>
        <dbReference type="SAM" id="Phobius"/>
    </source>
</evidence>
<dbReference type="PANTHER" id="PTHR32089:SF112">
    <property type="entry name" value="LYSOZYME-LIKE PROTEIN-RELATED"/>
    <property type="match status" value="1"/>
</dbReference>
<protein>
    <submittedName>
        <fullName evidence="6">HAMP domain-containing protein</fullName>
    </submittedName>
</protein>
<evidence type="ECO:0000256" key="3">
    <source>
        <dbReference type="SAM" id="MobiDB-lite"/>
    </source>
</evidence>
<name>A0A1H4WXX9_STRMJ</name>
<accession>A0A1H4WXX9</accession>
<feature type="transmembrane region" description="Helical" evidence="4">
    <location>
        <begin position="398"/>
        <end position="418"/>
    </location>
</feature>
<organism evidence="6 7">
    <name type="scientific">Streptomyces melanosporofaciens</name>
    <dbReference type="NCBI Taxonomy" id="67327"/>
    <lineage>
        <taxon>Bacteria</taxon>
        <taxon>Bacillati</taxon>
        <taxon>Actinomycetota</taxon>
        <taxon>Actinomycetes</taxon>
        <taxon>Kitasatosporales</taxon>
        <taxon>Streptomycetaceae</taxon>
        <taxon>Streptomyces</taxon>
        <taxon>Streptomyces violaceusniger group</taxon>
    </lineage>
</organism>
<feature type="transmembrane region" description="Helical" evidence="4">
    <location>
        <begin position="309"/>
        <end position="330"/>
    </location>
</feature>
<dbReference type="AlphaFoldDB" id="A0A1H4WXX9"/>
<evidence type="ECO:0000313" key="7">
    <source>
        <dbReference type="Proteomes" id="UP000198609"/>
    </source>
</evidence>
<feature type="domain" description="HAMP" evidence="5">
    <location>
        <begin position="673"/>
        <end position="725"/>
    </location>
</feature>
<keyword evidence="7" id="KW-1185">Reference proteome</keyword>
<dbReference type="PANTHER" id="PTHR32089">
    <property type="entry name" value="METHYL-ACCEPTING CHEMOTAXIS PROTEIN MCPB"/>
    <property type="match status" value="1"/>
</dbReference>
<evidence type="ECO:0000256" key="1">
    <source>
        <dbReference type="ARBA" id="ARBA00022692"/>
    </source>
</evidence>
<keyword evidence="4" id="KW-0472">Membrane</keyword>
<keyword evidence="2 4" id="KW-1133">Transmembrane helix</keyword>
<evidence type="ECO:0000259" key="5">
    <source>
        <dbReference type="PROSITE" id="PS50885"/>
    </source>
</evidence>
<keyword evidence="1 4" id="KW-0812">Transmembrane</keyword>
<feature type="region of interest" description="Disordered" evidence="3">
    <location>
        <begin position="230"/>
        <end position="251"/>
    </location>
</feature>
<dbReference type="GO" id="GO:0007165">
    <property type="term" value="P:signal transduction"/>
    <property type="evidence" value="ECO:0007669"/>
    <property type="project" value="InterPro"/>
</dbReference>
<dbReference type="Proteomes" id="UP000198609">
    <property type="component" value="Unassembled WGS sequence"/>
</dbReference>